<name>A0A7R8W1E0_9CRUS</name>
<keyword evidence="3" id="KW-0479">Metal-binding</keyword>
<evidence type="ECO:0000256" key="3">
    <source>
        <dbReference type="ARBA" id="ARBA00022723"/>
    </source>
</evidence>
<evidence type="ECO:0000256" key="6">
    <source>
        <dbReference type="ARBA" id="ARBA00023180"/>
    </source>
</evidence>
<evidence type="ECO:0000256" key="4">
    <source>
        <dbReference type="ARBA" id="ARBA00022801"/>
    </source>
</evidence>
<dbReference type="InterPro" id="IPR000917">
    <property type="entry name" value="Sulfatase_N"/>
</dbReference>
<protein>
    <submittedName>
        <fullName evidence="7">Uncharacterized protein</fullName>
    </submittedName>
</protein>
<keyword evidence="4" id="KW-0378">Hydrolase</keyword>
<dbReference type="InterPro" id="IPR017850">
    <property type="entry name" value="Alkaline_phosphatase_core_sf"/>
</dbReference>
<comment type="cofactor">
    <cofactor evidence="1">
        <name>Ca(2+)</name>
        <dbReference type="ChEBI" id="CHEBI:29108"/>
    </cofactor>
</comment>
<dbReference type="OrthoDB" id="103349at2759"/>
<dbReference type="SUPFAM" id="SSF53649">
    <property type="entry name" value="Alkaline phosphatase-like"/>
    <property type="match status" value="1"/>
</dbReference>
<dbReference type="PANTHER" id="PTHR10342">
    <property type="entry name" value="ARYLSULFATASE"/>
    <property type="match status" value="1"/>
</dbReference>
<dbReference type="PANTHER" id="PTHR10342:SF273">
    <property type="entry name" value="RE14504P"/>
    <property type="match status" value="1"/>
</dbReference>
<sequence length="116" mass="12973">MLLIGATSIVLAKFLALENRSWFAPHHIKGSYVFSNLGQGFNDVGYRGGDQIPTPNLDALAYSGVILDNYYVQPLCTPSRSALLTGRYPIRNGNNWIENIRYEMVTSGFHQHATRI</sequence>
<dbReference type="GO" id="GO:0046872">
    <property type="term" value="F:metal ion binding"/>
    <property type="evidence" value="ECO:0007669"/>
    <property type="project" value="UniProtKB-KW"/>
</dbReference>
<organism evidence="7">
    <name type="scientific">Cyprideis torosa</name>
    <dbReference type="NCBI Taxonomy" id="163714"/>
    <lineage>
        <taxon>Eukaryota</taxon>
        <taxon>Metazoa</taxon>
        <taxon>Ecdysozoa</taxon>
        <taxon>Arthropoda</taxon>
        <taxon>Crustacea</taxon>
        <taxon>Oligostraca</taxon>
        <taxon>Ostracoda</taxon>
        <taxon>Podocopa</taxon>
        <taxon>Podocopida</taxon>
        <taxon>Cytherocopina</taxon>
        <taxon>Cytheroidea</taxon>
        <taxon>Cytherideidae</taxon>
        <taxon>Cyprideis</taxon>
    </lineage>
</organism>
<dbReference type="Gene3D" id="3.40.720.10">
    <property type="entry name" value="Alkaline Phosphatase, subunit A"/>
    <property type="match status" value="1"/>
</dbReference>
<comment type="similarity">
    <text evidence="2">Belongs to the sulfatase family.</text>
</comment>
<accession>A0A7R8W1E0</accession>
<evidence type="ECO:0000313" key="7">
    <source>
        <dbReference type="EMBL" id="CAD7223022.1"/>
    </source>
</evidence>
<dbReference type="InterPro" id="IPR047115">
    <property type="entry name" value="ARSB"/>
</dbReference>
<evidence type="ECO:0000256" key="5">
    <source>
        <dbReference type="ARBA" id="ARBA00022837"/>
    </source>
</evidence>
<dbReference type="AlphaFoldDB" id="A0A7R8W1E0"/>
<dbReference type="Pfam" id="PF00884">
    <property type="entry name" value="Sulfatase"/>
    <property type="match status" value="1"/>
</dbReference>
<evidence type="ECO:0000256" key="2">
    <source>
        <dbReference type="ARBA" id="ARBA00008779"/>
    </source>
</evidence>
<dbReference type="EMBL" id="OB660139">
    <property type="protein sequence ID" value="CAD7223022.1"/>
    <property type="molecule type" value="Genomic_DNA"/>
</dbReference>
<reference evidence="7" key="1">
    <citation type="submission" date="2020-11" db="EMBL/GenBank/DDBJ databases">
        <authorList>
            <person name="Tran Van P."/>
        </authorList>
    </citation>
    <scope>NUCLEOTIDE SEQUENCE</scope>
</reference>
<keyword evidence="6" id="KW-0325">Glycoprotein</keyword>
<evidence type="ECO:0000256" key="1">
    <source>
        <dbReference type="ARBA" id="ARBA00001913"/>
    </source>
</evidence>
<dbReference type="InterPro" id="IPR024607">
    <property type="entry name" value="Sulfatase_CS"/>
</dbReference>
<dbReference type="GO" id="GO:0008484">
    <property type="term" value="F:sulfuric ester hydrolase activity"/>
    <property type="evidence" value="ECO:0007669"/>
    <property type="project" value="InterPro"/>
</dbReference>
<dbReference type="PROSITE" id="PS00523">
    <property type="entry name" value="SULFATASE_1"/>
    <property type="match status" value="1"/>
</dbReference>
<gene>
    <name evidence="7" type="ORF">CTOB1V02_LOCUS1017</name>
</gene>
<proteinExistence type="inferred from homology"/>
<keyword evidence="5" id="KW-0106">Calcium</keyword>